<evidence type="ECO:0000256" key="11">
    <source>
        <dbReference type="ARBA" id="ARBA00022927"/>
    </source>
</evidence>
<feature type="binding site" evidence="16">
    <location>
        <position position="87"/>
    </location>
    <ligand>
        <name>ATP</name>
        <dbReference type="ChEBI" id="CHEBI:30616"/>
    </ligand>
</feature>
<evidence type="ECO:0000256" key="3">
    <source>
        <dbReference type="ARBA" id="ARBA00022448"/>
    </source>
</evidence>
<keyword evidence="21" id="KW-1185">Reference proteome</keyword>
<evidence type="ECO:0000256" key="2">
    <source>
        <dbReference type="ARBA" id="ARBA00007650"/>
    </source>
</evidence>
<dbReference type="PROSITE" id="PS51196">
    <property type="entry name" value="SECA_MOTOR_DEAD"/>
    <property type="match status" value="1"/>
</dbReference>
<comment type="cofactor">
    <cofactor evidence="1">
        <name>Zn(2+)</name>
        <dbReference type="ChEBI" id="CHEBI:29105"/>
    </cofactor>
</comment>
<keyword evidence="9" id="KW-0862">Zinc</keyword>
<dbReference type="InterPro" id="IPR011130">
    <property type="entry name" value="SecA_preprotein_X-link_dom"/>
</dbReference>
<dbReference type="GO" id="GO:0031522">
    <property type="term" value="C:cell envelope Sec protein transport complex"/>
    <property type="evidence" value="ECO:0007669"/>
    <property type="project" value="TreeGrafter"/>
</dbReference>
<dbReference type="FunFam" id="1.10.3060.10:FF:000001">
    <property type="entry name" value="Preprotein translocase subunit SecA"/>
    <property type="match status" value="1"/>
</dbReference>
<dbReference type="InterPro" id="IPR036670">
    <property type="entry name" value="SecA_X-link_sf"/>
</dbReference>
<dbReference type="EC" id="7.4.2.8" evidence="16"/>
<dbReference type="HAMAP" id="MF_01382">
    <property type="entry name" value="SecA"/>
    <property type="match status" value="1"/>
</dbReference>
<evidence type="ECO:0000313" key="21">
    <source>
        <dbReference type="Proteomes" id="UP000186277"/>
    </source>
</evidence>
<protein>
    <recommendedName>
        <fullName evidence="16 17">Protein translocase subunit SecA</fullName>
        <ecNumber evidence="16">7.4.2.8</ecNumber>
    </recommendedName>
</protein>
<dbReference type="Gene3D" id="3.40.50.300">
    <property type="entry name" value="P-loop containing nucleotide triphosphate hydrolases"/>
    <property type="match status" value="2"/>
</dbReference>
<evidence type="ECO:0000256" key="17">
    <source>
        <dbReference type="RuleBase" id="RU003874"/>
    </source>
</evidence>
<keyword evidence="14 16" id="KW-0472">Membrane</keyword>
<keyword evidence="13 16" id="KW-0811">Translocation</keyword>
<dbReference type="InterPro" id="IPR000185">
    <property type="entry name" value="SecA"/>
</dbReference>
<dbReference type="RefSeq" id="WP_074019230.1">
    <property type="nucleotide sequence ID" value="NZ_CAWMWP010000076.1"/>
</dbReference>
<name>A0A1Q5U6A5_9GAMM</name>
<dbReference type="InterPro" id="IPR004027">
    <property type="entry name" value="SEC_C_motif"/>
</dbReference>
<keyword evidence="11 16" id="KW-0653">Protein transport</keyword>
<dbReference type="GO" id="GO:0005829">
    <property type="term" value="C:cytosol"/>
    <property type="evidence" value="ECO:0007669"/>
    <property type="project" value="TreeGrafter"/>
</dbReference>
<dbReference type="PANTHER" id="PTHR30612:SF0">
    <property type="entry name" value="CHLOROPLAST PROTEIN-TRANSPORTING ATPASE"/>
    <property type="match status" value="1"/>
</dbReference>
<comment type="subcellular location">
    <subcellularLocation>
        <location evidence="16">Cell membrane</location>
        <topology evidence="16">Peripheral membrane protein</topology>
        <orientation evidence="16">Cytoplasmic side</orientation>
    </subcellularLocation>
    <subcellularLocation>
        <location evidence="16">Cytoplasm</location>
    </subcellularLocation>
    <text evidence="16">Distribution is 50-50.</text>
</comment>
<dbReference type="Pfam" id="PF07516">
    <property type="entry name" value="SecA_SW"/>
    <property type="match status" value="1"/>
</dbReference>
<dbReference type="PROSITE" id="PS51192">
    <property type="entry name" value="HELICASE_ATP_BIND_1"/>
    <property type="match status" value="1"/>
</dbReference>
<dbReference type="Proteomes" id="UP000186277">
    <property type="component" value="Unassembled WGS sequence"/>
</dbReference>
<dbReference type="PANTHER" id="PTHR30612">
    <property type="entry name" value="SECA INNER MEMBRANE COMPONENT OF SEC PROTEIN SECRETION SYSTEM"/>
    <property type="match status" value="1"/>
</dbReference>
<evidence type="ECO:0000259" key="19">
    <source>
        <dbReference type="PROSITE" id="PS51196"/>
    </source>
</evidence>
<dbReference type="AlphaFoldDB" id="A0A1Q5U6A5"/>
<comment type="caution">
    <text evidence="20">The sequence shown here is derived from an EMBL/GenBank/DDBJ whole genome shotgun (WGS) entry which is preliminary data.</text>
</comment>
<dbReference type="InterPro" id="IPR014018">
    <property type="entry name" value="SecA_motor_DEAD"/>
</dbReference>
<evidence type="ECO:0000256" key="8">
    <source>
        <dbReference type="ARBA" id="ARBA00022741"/>
    </source>
</evidence>
<dbReference type="Pfam" id="PF01043">
    <property type="entry name" value="SecA_PP_bind"/>
    <property type="match status" value="1"/>
</dbReference>
<dbReference type="GO" id="GO:0046872">
    <property type="term" value="F:metal ion binding"/>
    <property type="evidence" value="ECO:0007669"/>
    <property type="project" value="UniProtKB-KW"/>
</dbReference>
<reference evidence="20 21" key="1">
    <citation type="submission" date="2016-09" db="EMBL/GenBank/DDBJ databases">
        <title>Xenorhabdus thuongxuanensis sp. nov. and Xenorhabdus eapokensis sp. nov., isolated from Steinernema species.</title>
        <authorList>
            <person name="Kaempfer P."/>
            <person name="Tobias N.J."/>
            <person name="Phan Ke L."/>
            <person name="Bode H.B."/>
            <person name="Glaeser S.P."/>
        </authorList>
    </citation>
    <scope>NUCLEOTIDE SEQUENCE [LARGE SCALE GENOMIC DNA]</scope>
    <source>
        <strain evidence="20 21">30TX1</strain>
    </source>
</reference>
<dbReference type="SMART" id="SM00958">
    <property type="entry name" value="SecA_PP_bind"/>
    <property type="match status" value="1"/>
</dbReference>
<proteinExistence type="evidence at transcript level"/>
<dbReference type="InterPro" id="IPR020937">
    <property type="entry name" value="SecA_CS"/>
</dbReference>
<evidence type="ECO:0000256" key="12">
    <source>
        <dbReference type="ARBA" id="ARBA00022967"/>
    </source>
</evidence>
<evidence type="ECO:0000256" key="16">
    <source>
        <dbReference type="HAMAP-Rule" id="MF_01382"/>
    </source>
</evidence>
<comment type="induction">
    <text evidence="16">Repressed under conditions of excess protein secretion capacity and derepressed when protein secretion becomes limiting. This is regulated by SecM.</text>
</comment>
<gene>
    <name evidence="16" type="primary">secA</name>
    <name evidence="20" type="ORF">Xentx_01063</name>
</gene>
<dbReference type="OrthoDB" id="9805579at2"/>
<comment type="catalytic activity">
    <reaction evidence="15 16">
        <text>ATP + H2O + cellular proteinSide 1 = ADP + phosphate + cellular proteinSide 2.</text>
        <dbReference type="EC" id="7.4.2.8"/>
    </reaction>
</comment>
<sequence length="902" mass="102480">MLIKLLTKIFGSRNDRTLRRLRKVVDEINRMEPDFEKLSDEELKAKTEQFRSRLKEGELLDKILPEAFATVREASKRVFGMRHFDVQLLGGMVLNERCIAEMRTGEGKTLTATLPAYLNALRGKGVHIVTVNDYLAQRDAENNRPLFEFLGLSVGINLPGMPAPAKREAYAADITYGTNNEFGFDYLRDNMAFSPEERVQRKLHYALVDEVDSILIDEARTPLIISGPAEDSSELYIKVDKLIPKLVRQEKEDSDTFQGEGHFSVDEKTRQVNLTERGLILIEELLVDAKLMDEGESLYSPTNIMLMHHVTAALRAHALFTRDVDYIVKEGEVIIVDEHTGRTMQGRRWSDGLHQAVEAKEGVEIQNENQTLASITFQNYFRIYEKLAGMTGTADTEAFEFRSIYKLDTIVIPTNRPMVRQDLSDLVYMTEAEKIEAIIEDIRARTNNGQPVLVGTISIEKSELVSSALTKAGIAHNVLNAKFHALEADIIAQAGQAGTVTIATNMAGRGTDIMLGGSWQAEIAKLEAPTEAQIEKIKAEWQERHDAVLAAGGLHIVGTERHESRRIDNQLRGRAGRQGDAGSSRFYLSMEDSLMRIFASDRVTGMMRKLGMQPGEAIEHPWVTKAIANAQRKVESRNFDIRKQLLEYDDVANDQRRAIYAQRNDLLDVSDVSETITSIREDVFKATIDTYIPPQSLEEMWDVEGLQERLSNDFDLNLPVKEWLDKEPELHEETLRERILEKAVEVYKQKEEIVGAEMMRNFEKGIMLQTLDTLWKEHLAAMDYLRQGIHLRGYAQKDPKQEYKRESFAMFANMLESLKYEVISTLSKVQVRMPEEVEALEQQRREEAERLARQQHLSHEVEQGALMSKAEAQVATGERKVGRNDPCPCGSGKKYKHCHGRL</sequence>
<dbReference type="InterPro" id="IPR027417">
    <property type="entry name" value="P-loop_NTPase"/>
</dbReference>
<comment type="similarity">
    <text evidence="2 16 17">Belongs to the SecA family.</text>
</comment>
<dbReference type="SUPFAM" id="SSF81886">
    <property type="entry name" value="Helical scaffold and wing domains of SecA"/>
    <property type="match status" value="1"/>
</dbReference>
<dbReference type="Pfam" id="PF02810">
    <property type="entry name" value="SEC-C"/>
    <property type="match status" value="1"/>
</dbReference>
<dbReference type="PROSITE" id="PS01312">
    <property type="entry name" value="SECA"/>
    <property type="match status" value="1"/>
</dbReference>
<dbReference type="Pfam" id="PF07517">
    <property type="entry name" value="SecA_DEAD"/>
    <property type="match status" value="1"/>
</dbReference>
<dbReference type="FunFam" id="3.40.50.300:FF:000113">
    <property type="entry name" value="Preprotein translocase subunit SecA"/>
    <property type="match status" value="1"/>
</dbReference>
<feature type="domain" description="SecA family profile" evidence="19">
    <location>
        <begin position="3"/>
        <end position="619"/>
    </location>
</feature>
<dbReference type="Pfam" id="PF21090">
    <property type="entry name" value="P-loop_SecA"/>
    <property type="match status" value="1"/>
</dbReference>
<dbReference type="Gene3D" id="1.10.3060.10">
    <property type="entry name" value="Helical scaffold and wing domains of SecA"/>
    <property type="match status" value="1"/>
</dbReference>
<dbReference type="InterPro" id="IPR014001">
    <property type="entry name" value="Helicase_ATP-bd"/>
</dbReference>
<dbReference type="GO" id="GO:0005524">
    <property type="term" value="F:ATP binding"/>
    <property type="evidence" value="ECO:0007669"/>
    <property type="project" value="UniProtKB-UniRule"/>
</dbReference>
<keyword evidence="7" id="KW-0479">Metal-binding</keyword>
<evidence type="ECO:0000256" key="6">
    <source>
        <dbReference type="ARBA" id="ARBA00022519"/>
    </source>
</evidence>
<comment type="subunit">
    <text evidence="16">Monomer and homodimer. Part of the essential Sec protein translocation apparatus which comprises SecA, SecYEG and auxiliary proteins SecDF-YajC and YidC.</text>
</comment>
<dbReference type="EMBL" id="MKGR01000005">
    <property type="protein sequence ID" value="OKP08011.1"/>
    <property type="molecule type" value="Genomic_DNA"/>
</dbReference>
<feature type="domain" description="Helicase ATP-binding" evidence="18">
    <location>
        <begin position="89"/>
        <end position="247"/>
    </location>
</feature>
<keyword evidence="6" id="KW-0997">Cell inner membrane</keyword>
<accession>A0A1Q5U6A5</accession>
<dbReference type="PRINTS" id="PR00906">
    <property type="entry name" value="SECA"/>
</dbReference>
<dbReference type="InterPro" id="IPR044722">
    <property type="entry name" value="SecA_SF2_C"/>
</dbReference>
<evidence type="ECO:0000256" key="13">
    <source>
        <dbReference type="ARBA" id="ARBA00023010"/>
    </source>
</evidence>
<dbReference type="SUPFAM" id="SSF81767">
    <property type="entry name" value="Pre-protein crosslinking domain of SecA"/>
    <property type="match status" value="1"/>
</dbReference>
<keyword evidence="8 16" id="KW-0547">Nucleotide-binding</keyword>
<keyword evidence="4 16" id="KW-1003">Cell membrane</keyword>
<dbReference type="InterPro" id="IPR011116">
    <property type="entry name" value="SecA_Wing/Scaffold"/>
</dbReference>
<dbReference type="InterPro" id="IPR036266">
    <property type="entry name" value="SecA_Wing/Scaffold_sf"/>
</dbReference>
<feature type="binding site" evidence="16">
    <location>
        <begin position="105"/>
        <end position="109"/>
    </location>
    <ligand>
        <name>ATP</name>
        <dbReference type="ChEBI" id="CHEBI:30616"/>
    </ligand>
</feature>
<keyword evidence="5 16" id="KW-0963">Cytoplasm</keyword>
<evidence type="ECO:0000256" key="1">
    <source>
        <dbReference type="ARBA" id="ARBA00001947"/>
    </source>
</evidence>
<evidence type="ECO:0000259" key="18">
    <source>
        <dbReference type="PROSITE" id="PS51192"/>
    </source>
</evidence>
<keyword evidence="10 16" id="KW-0067">ATP-binding</keyword>
<dbReference type="GO" id="GO:0006605">
    <property type="term" value="P:protein targeting"/>
    <property type="evidence" value="ECO:0007669"/>
    <property type="project" value="UniProtKB-UniRule"/>
</dbReference>
<dbReference type="GO" id="GO:0008564">
    <property type="term" value="F:protein-exporting ATPase activity"/>
    <property type="evidence" value="ECO:0007669"/>
    <property type="project" value="UniProtKB-EC"/>
</dbReference>
<comment type="function">
    <text evidence="16">Part of the Sec protein translocase complex. Interacts with the SecYEG preprotein conducting channel. Has a central role in coupling the hydrolysis of ATP to the transfer of proteins into and across the cell membrane, serving both as a receptor for the preprotein-SecB complex and as an ATP-driven molecular motor driving the stepwise translocation of polypeptide chains across the membrane.</text>
</comment>
<organism evidence="20 21">
    <name type="scientific">Xenorhabdus thuongxuanensis</name>
    <dbReference type="NCBI Taxonomy" id="1873484"/>
    <lineage>
        <taxon>Bacteria</taxon>
        <taxon>Pseudomonadati</taxon>
        <taxon>Pseudomonadota</taxon>
        <taxon>Gammaproteobacteria</taxon>
        <taxon>Enterobacterales</taxon>
        <taxon>Morganellaceae</taxon>
        <taxon>Xenorhabdus</taxon>
    </lineage>
</organism>
<dbReference type="InterPro" id="IPR011115">
    <property type="entry name" value="SecA_DEAD"/>
</dbReference>
<dbReference type="SMART" id="SM00957">
    <property type="entry name" value="SecA_DEAD"/>
    <property type="match status" value="1"/>
</dbReference>
<evidence type="ECO:0000256" key="14">
    <source>
        <dbReference type="ARBA" id="ARBA00023136"/>
    </source>
</evidence>
<dbReference type="GO" id="GO:0043952">
    <property type="term" value="P:protein transport by the Sec complex"/>
    <property type="evidence" value="ECO:0007669"/>
    <property type="project" value="UniProtKB-ARBA"/>
</dbReference>
<evidence type="ECO:0000256" key="15">
    <source>
        <dbReference type="ARBA" id="ARBA00034006"/>
    </source>
</evidence>
<dbReference type="GO" id="GO:0065002">
    <property type="term" value="P:intracellular protein transmembrane transport"/>
    <property type="evidence" value="ECO:0007669"/>
    <property type="project" value="UniProtKB-UniRule"/>
</dbReference>
<evidence type="ECO:0000256" key="9">
    <source>
        <dbReference type="ARBA" id="ARBA00022833"/>
    </source>
</evidence>
<evidence type="ECO:0000256" key="10">
    <source>
        <dbReference type="ARBA" id="ARBA00022840"/>
    </source>
</evidence>
<dbReference type="FunFam" id="3.90.1440.10:FF:000001">
    <property type="entry name" value="Preprotein translocase subunit SecA"/>
    <property type="match status" value="1"/>
</dbReference>
<dbReference type="GO" id="GO:0005886">
    <property type="term" value="C:plasma membrane"/>
    <property type="evidence" value="ECO:0007669"/>
    <property type="project" value="UniProtKB-SubCell"/>
</dbReference>
<keyword evidence="3 16" id="KW-0813">Transport</keyword>
<dbReference type="FunFam" id="3.40.50.300:FF:000081">
    <property type="entry name" value="Preprotein translocase subunit SecA"/>
    <property type="match status" value="1"/>
</dbReference>
<dbReference type="NCBIfam" id="NF009538">
    <property type="entry name" value="PRK12904.1"/>
    <property type="match status" value="1"/>
</dbReference>
<dbReference type="Gene3D" id="3.90.1440.10">
    <property type="entry name" value="SecA, preprotein cross-linking domain"/>
    <property type="match status" value="1"/>
</dbReference>
<dbReference type="SUPFAM" id="SSF52540">
    <property type="entry name" value="P-loop containing nucleoside triphosphate hydrolases"/>
    <property type="match status" value="2"/>
</dbReference>
<dbReference type="GO" id="GO:0017038">
    <property type="term" value="P:protein import"/>
    <property type="evidence" value="ECO:0007669"/>
    <property type="project" value="InterPro"/>
</dbReference>
<dbReference type="CDD" id="cd17928">
    <property type="entry name" value="DEXDc_SecA"/>
    <property type="match status" value="1"/>
</dbReference>
<evidence type="ECO:0000256" key="7">
    <source>
        <dbReference type="ARBA" id="ARBA00022723"/>
    </source>
</evidence>
<dbReference type="CDD" id="cd18803">
    <property type="entry name" value="SF2_C_secA"/>
    <property type="match status" value="1"/>
</dbReference>
<evidence type="ECO:0000313" key="20">
    <source>
        <dbReference type="EMBL" id="OKP08011.1"/>
    </source>
</evidence>
<evidence type="ECO:0000256" key="5">
    <source>
        <dbReference type="ARBA" id="ARBA00022490"/>
    </source>
</evidence>
<keyword evidence="12 16" id="KW-1278">Translocase</keyword>
<evidence type="ECO:0000256" key="4">
    <source>
        <dbReference type="ARBA" id="ARBA00022475"/>
    </source>
</evidence>
<dbReference type="NCBIfam" id="TIGR00963">
    <property type="entry name" value="secA"/>
    <property type="match status" value="1"/>
</dbReference>
<feature type="binding site" evidence="16">
    <location>
        <position position="512"/>
    </location>
    <ligand>
        <name>ATP</name>
        <dbReference type="ChEBI" id="CHEBI:30616"/>
    </ligand>
</feature>